<sequence length="84" mass="8683">MVHDVLAGHVVAARTCGELDLGADAIGGRHQHRMFHAHDLAEIEGAAEGSDATEHRAGVCLFDAVFELIDGSGAFVDVDACGGI</sequence>
<reference evidence="1" key="1">
    <citation type="submission" date="2020-05" db="EMBL/GenBank/DDBJ databases">
        <authorList>
            <person name="Chiriac C."/>
            <person name="Salcher M."/>
            <person name="Ghai R."/>
            <person name="Kavagutti S V."/>
        </authorList>
    </citation>
    <scope>NUCLEOTIDE SEQUENCE</scope>
</reference>
<dbReference type="EMBL" id="CAFAAI010000240">
    <property type="protein sequence ID" value="CAB4806719.1"/>
    <property type="molecule type" value="Genomic_DNA"/>
</dbReference>
<name>A0A6J6YCL3_9ZZZZ</name>
<organism evidence="1">
    <name type="scientific">freshwater metagenome</name>
    <dbReference type="NCBI Taxonomy" id="449393"/>
    <lineage>
        <taxon>unclassified sequences</taxon>
        <taxon>metagenomes</taxon>
        <taxon>ecological metagenomes</taxon>
    </lineage>
</organism>
<gene>
    <name evidence="1" type="ORF">UFOPK2992_01319</name>
</gene>
<dbReference type="AlphaFoldDB" id="A0A6J6YCL3"/>
<accession>A0A6J6YCL3</accession>
<proteinExistence type="predicted"/>
<protein>
    <submittedName>
        <fullName evidence="1">Unannotated protein</fullName>
    </submittedName>
</protein>
<evidence type="ECO:0000313" key="1">
    <source>
        <dbReference type="EMBL" id="CAB4806719.1"/>
    </source>
</evidence>